<dbReference type="SUPFAM" id="SSF55136">
    <property type="entry name" value="Probable bacterial effector-binding domain"/>
    <property type="match status" value="1"/>
</dbReference>
<feature type="transmembrane region" description="Helical" evidence="1">
    <location>
        <begin position="6"/>
        <end position="24"/>
    </location>
</feature>
<dbReference type="Proteomes" id="UP000279600">
    <property type="component" value="Chromosome"/>
</dbReference>
<evidence type="ECO:0000259" key="2">
    <source>
        <dbReference type="SMART" id="SM00871"/>
    </source>
</evidence>
<keyword evidence="1" id="KW-0812">Transmembrane</keyword>
<evidence type="ECO:0000313" key="4">
    <source>
        <dbReference type="Proteomes" id="UP000279600"/>
    </source>
</evidence>
<accession>A0A3S9MZL5</accession>
<dbReference type="InterPro" id="IPR029442">
    <property type="entry name" value="GyrI-like"/>
</dbReference>
<dbReference type="OrthoDB" id="9807923at2"/>
<feature type="domain" description="AraC effector-binding" evidence="2">
    <location>
        <begin position="179"/>
        <end position="340"/>
    </location>
</feature>
<evidence type="ECO:0000256" key="1">
    <source>
        <dbReference type="SAM" id="Phobius"/>
    </source>
</evidence>
<dbReference type="KEGG" id="noj:EJ995_10255"/>
<dbReference type="InterPro" id="IPR019587">
    <property type="entry name" value="Polyketide_cyclase/dehydratase"/>
</dbReference>
<proteinExistence type="predicted"/>
<evidence type="ECO:0000313" key="3">
    <source>
        <dbReference type="EMBL" id="AZQ44607.1"/>
    </source>
</evidence>
<dbReference type="Pfam" id="PF06445">
    <property type="entry name" value="GyrI-like"/>
    <property type="match status" value="1"/>
</dbReference>
<dbReference type="InterPro" id="IPR023393">
    <property type="entry name" value="START-like_dom_sf"/>
</dbReference>
<dbReference type="RefSeq" id="WP_126448210.1">
    <property type="nucleotide sequence ID" value="NZ_CP034549.1"/>
</dbReference>
<dbReference type="AlphaFoldDB" id="A0A3S9MZL5"/>
<protein>
    <recommendedName>
        <fullName evidence="2">AraC effector-binding domain-containing protein</fullName>
    </recommendedName>
</protein>
<organism evidence="3 4">
    <name type="scientific">Nonlabens ponticola</name>
    <dbReference type="NCBI Taxonomy" id="2496866"/>
    <lineage>
        <taxon>Bacteria</taxon>
        <taxon>Pseudomonadati</taxon>
        <taxon>Bacteroidota</taxon>
        <taxon>Flavobacteriia</taxon>
        <taxon>Flavobacteriales</taxon>
        <taxon>Flavobacteriaceae</taxon>
        <taxon>Nonlabens</taxon>
    </lineage>
</organism>
<keyword evidence="1" id="KW-0472">Membrane</keyword>
<dbReference type="SUPFAM" id="SSF55961">
    <property type="entry name" value="Bet v1-like"/>
    <property type="match status" value="1"/>
</dbReference>
<dbReference type="EMBL" id="CP034549">
    <property type="protein sequence ID" value="AZQ44607.1"/>
    <property type="molecule type" value="Genomic_DNA"/>
</dbReference>
<keyword evidence="4" id="KW-1185">Reference proteome</keyword>
<dbReference type="Gene3D" id="3.30.530.20">
    <property type="match status" value="1"/>
</dbReference>
<dbReference type="SMART" id="SM00871">
    <property type="entry name" value="AraC_E_bind"/>
    <property type="match status" value="1"/>
</dbReference>
<gene>
    <name evidence="3" type="ORF">EJ995_10255</name>
</gene>
<reference evidence="3 4" key="1">
    <citation type="submission" date="2018-12" db="EMBL/GenBank/DDBJ databases">
        <title>Complete genome of Nonlabens sp. MJ115.</title>
        <authorList>
            <person name="Choi H.S."/>
            <person name="Jung J."/>
        </authorList>
    </citation>
    <scope>NUCLEOTIDE SEQUENCE [LARGE SCALE GENOMIC DNA]</scope>
    <source>
        <strain evidence="3 4">MJ115</strain>
    </source>
</reference>
<name>A0A3S9MZL5_9FLAO</name>
<dbReference type="InterPro" id="IPR010499">
    <property type="entry name" value="AraC_E-bd"/>
</dbReference>
<keyword evidence="1" id="KW-1133">Transmembrane helix</keyword>
<dbReference type="Gene3D" id="3.20.80.10">
    <property type="entry name" value="Regulatory factor, effector binding domain"/>
    <property type="match status" value="1"/>
</dbReference>
<dbReference type="Pfam" id="PF10604">
    <property type="entry name" value="Polyketide_cyc2"/>
    <property type="match status" value="1"/>
</dbReference>
<dbReference type="InterPro" id="IPR011256">
    <property type="entry name" value="Reg_factor_effector_dom_sf"/>
</dbReference>
<sequence>MKALKYIFILLLVLIIAGAVYFSLQDGSYETESKQLVEAPVDLVYSELADFSNWEKWYERAQNEDYSASLSNQTAGVDAVYTYNSDDGNGTITVERLDPNKSIEYAINHDGRLGKREATLSIDLQKQEIGTLVTSAIKGDQDLGSKIFTTLTGADLANNWENNITATVENMESVLEEKMNLKTINVDGLIQYSGGYYLYMSSSSTMANFSNLQSQMTQQIRSFMQANNIDTYGAPMVIYEKFDEPRENVIFSAAIPVQNRILTGVDSKILCGFMEPGSAVKVTLKGKYKYLEEAWNKAENYIVVNGLEKSEVPPYEVYKTDPYKTPNPANYLTEIYIPIK</sequence>